<evidence type="ECO:0000259" key="1">
    <source>
        <dbReference type="PROSITE" id="PS50181"/>
    </source>
</evidence>
<sequence length="397" mass="44631">MPHTKRIAYGAKNLNDLPEDLLSRILSFLPIEVAATTSLISKRWRTLFLFAPTLKLTYHEGANGDAFVKFVARMLALRSREKNPIEKFALHLVKGVDGDHVDGLILNALGHELSDLDLRIYNLDNWSGPSPHVFVAKELSTLVLGTNCIINVERGVVDLPNLKTLHLDDVQFTDDNTGLSKLLSGCPVLEVLFLVDINWDDWDVCCVSSTSLKKMRIRWESYDDDKDCNGCPKSVIFNTPNLQCLHYSDDDASQYPTANFGKLDGAKIQLIRRNAEEEEENVTGHATHFWKGICNVDTLSITSDTLEVLTFCCDPIPVFKNLTQLSIKTGPELGWESLPGLLNKSPMLETLFLKVINETSVPPQVERRFECGGGADEDRKTLMEQVKHFLEEMKLEE</sequence>
<name>A0A8T1ZSI2_ARASU</name>
<dbReference type="OrthoDB" id="1298252at2759"/>
<dbReference type="Pfam" id="PF24758">
    <property type="entry name" value="LRR_At5g56370"/>
    <property type="match status" value="1"/>
</dbReference>
<dbReference type="PANTHER" id="PTHR31293:SF12">
    <property type="entry name" value="RNI-LIKE SUPERFAMILY PROTEIN"/>
    <property type="match status" value="1"/>
</dbReference>
<dbReference type="InterPro" id="IPR001810">
    <property type="entry name" value="F-box_dom"/>
</dbReference>
<dbReference type="PANTHER" id="PTHR31293">
    <property type="entry name" value="RNI-LIKE SUPERFAMILY PROTEIN"/>
    <property type="match status" value="1"/>
</dbReference>
<accession>A0A8T1ZSI2</accession>
<evidence type="ECO:0000313" key="2">
    <source>
        <dbReference type="EMBL" id="KAG7563772.1"/>
    </source>
</evidence>
<dbReference type="EMBL" id="JAEFBJ010000010">
    <property type="protein sequence ID" value="KAG7563772.1"/>
    <property type="molecule type" value="Genomic_DNA"/>
</dbReference>
<feature type="domain" description="F-box" evidence="1">
    <location>
        <begin position="11"/>
        <end position="47"/>
    </location>
</feature>
<dbReference type="PROSITE" id="PS50181">
    <property type="entry name" value="FBOX"/>
    <property type="match status" value="1"/>
</dbReference>
<keyword evidence="3" id="KW-1185">Reference proteome</keyword>
<organism evidence="2 3">
    <name type="scientific">Arabidopsis suecica</name>
    <name type="common">Swedish thale-cress</name>
    <name type="synonym">Cardaminopsis suecica</name>
    <dbReference type="NCBI Taxonomy" id="45249"/>
    <lineage>
        <taxon>Eukaryota</taxon>
        <taxon>Viridiplantae</taxon>
        <taxon>Streptophyta</taxon>
        <taxon>Embryophyta</taxon>
        <taxon>Tracheophyta</taxon>
        <taxon>Spermatophyta</taxon>
        <taxon>Magnoliopsida</taxon>
        <taxon>eudicotyledons</taxon>
        <taxon>Gunneridae</taxon>
        <taxon>Pentapetalae</taxon>
        <taxon>rosids</taxon>
        <taxon>malvids</taxon>
        <taxon>Brassicales</taxon>
        <taxon>Brassicaceae</taxon>
        <taxon>Camelineae</taxon>
        <taxon>Arabidopsis</taxon>
    </lineage>
</organism>
<evidence type="ECO:0000313" key="3">
    <source>
        <dbReference type="Proteomes" id="UP000694251"/>
    </source>
</evidence>
<proteinExistence type="predicted"/>
<gene>
    <name evidence="2" type="ORF">ISN44_As10g005410</name>
</gene>
<dbReference type="AlphaFoldDB" id="A0A8T1ZSI2"/>
<dbReference type="InterPro" id="IPR055294">
    <property type="entry name" value="FBL60-like"/>
</dbReference>
<protein>
    <submittedName>
        <fullName evidence="2">Leucine-rich repeat 2</fullName>
    </submittedName>
</protein>
<dbReference type="Pfam" id="PF00646">
    <property type="entry name" value="F-box"/>
    <property type="match status" value="1"/>
</dbReference>
<dbReference type="InterPro" id="IPR055411">
    <property type="entry name" value="LRR_FXL15/At3g58940/PEG3-like"/>
</dbReference>
<comment type="caution">
    <text evidence="2">The sequence shown here is derived from an EMBL/GenBank/DDBJ whole genome shotgun (WGS) entry which is preliminary data.</text>
</comment>
<dbReference type="InterPro" id="IPR053781">
    <property type="entry name" value="F-box_AtFBL13-like"/>
</dbReference>
<dbReference type="CDD" id="cd22160">
    <property type="entry name" value="F-box_AtFBL13-like"/>
    <property type="match status" value="1"/>
</dbReference>
<dbReference type="Proteomes" id="UP000694251">
    <property type="component" value="Chromosome 10"/>
</dbReference>
<reference evidence="2 3" key="1">
    <citation type="submission" date="2020-12" db="EMBL/GenBank/DDBJ databases">
        <title>Concerted genomic and epigenomic changes stabilize Arabidopsis allopolyploids.</title>
        <authorList>
            <person name="Chen Z."/>
        </authorList>
    </citation>
    <scope>NUCLEOTIDE SEQUENCE [LARGE SCALE GENOMIC DNA]</scope>
    <source>
        <strain evidence="2">As9502</strain>
        <tissue evidence="2">Leaf</tissue>
    </source>
</reference>